<keyword evidence="7" id="KW-0456">Lyase</keyword>
<feature type="binding site" evidence="5">
    <location>
        <position position="152"/>
    </location>
    <ligand>
        <name>dimethylallyl phosphate</name>
        <dbReference type="ChEBI" id="CHEBI:88052"/>
    </ligand>
</feature>
<sequence>MRIIVGVTGATGVEMSYYLMQALKSIEGCKIHLVLSSGAKATWELESEIPMEKLLALADVVHDERNMAASISSGSFVTEGMIVMPCSMKSLAGIAAGYADTLIIRAADVCLKEGRKVVLVPREMPLNRIHLRNMKEAADAGCTIIPPVLTFYNGPKTIGDQINHIVGKILAQFGISYDKFVPWKGKEEIQDE</sequence>
<dbReference type="InterPro" id="IPR004507">
    <property type="entry name" value="UbiX-like"/>
</dbReference>
<dbReference type="Pfam" id="PF02441">
    <property type="entry name" value="Flavoprotein"/>
    <property type="match status" value="1"/>
</dbReference>
<name>A0A174MDC1_9FIRM</name>
<dbReference type="NCBIfam" id="TIGR00421">
    <property type="entry name" value="ubiX_pad"/>
    <property type="match status" value="1"/>
</dbReference>
<dbReference type="RefSeq" id="WP_050640377.1">
    <property type="nucleotide sequence ID" value="NZ_CABKUE010000008.1"/>
</dbReference>
<evidence type="ECO:0000256" key="3">
    <source>
        <dbReference type="ARBA" id="ARBA00022643"/>
    </source>
</evidence>
<feature type="binding site" evidence="5">
    <location>
        <begin position="9"/>
        <end position="11"/>
    </location>
    <ligand>
        <name>FMN</name>
        <dbReference type="ChEBI" id="CHEBI:58210"/>
    </ligand>
</feature>
<dbReference type="SUPFAM" id="SSF52507">
    <property type="entry name" value="Homo-oligomeric flavin-containing Cys decarboxylases, HFCD"/>
    <property type="match status" value="1"/>
</dbReference>
<dbReference type="EC" id="2.5.1.129" evidence="5"/>
<dbReference type="AlphaFoldDB" id="A0A174MDC1"/>
<feature type="binding site" evidence="5">
    <location>
        <begin position="87"/>
        <end position="90"/>
    </location>
    <ligand>
        <name>FMN</name>
        <dbReference type="ChEBI" id="CHEBI:58210"/>
    </ligand>
</feature>
<dbReference type="STRING" id="39482.ERS852491_04872"/>
<dbReference type="OrthoDB" id="9781577at2"/>
<evidence type="ECO:0000313" key="8">
    <source>
        <dbReference type="Proteomes" id="UP000095544"/>
    </source>
</evidence>
<dbReference type="HAMAP" id="MF_01984">
    <property type="entry name" value="ubiX_pad"/>
    <property type="match status" value="1"/>
</dbReference>
<keyword evidence="1 5" id="KW-0637">Prenyltransferase</keyword>
<comment type="catalytic activity">
    <reaction evidence="5">
        <text>dimethylallyl phosphate + FMNH2 = prenylated FMNH2 + phosphate</text>
        <dbReference type="Rhea" id="RHEA:37743"/>
        <dbReference type="ChEBI" id="CHEBI:43474"/>
        <dbReference type="ChEBI" id="CHEBI:57618"/>
        <dbReference type="ChEBI" id="CHEBI:87467"/>
        <dbReference type="ChEBI" id="CHEBI:88052"/>
        <dbReference type="EC" id="2.5.1.129"/>
    </reaction>
</comment>
<evidence type="ECO:0000256" key="5">
    <source>
        <dbReference type="HAMAP-Rule" id="MF_01984"/>
    </source>
</evidence>
<comment type="function">
    <text evidence="5">Flavin prenyltransferase that catalyzes the synthesis of the prenylated FMN cofactor (prenyl-FMN) for 4-hydroxy-3-polyprenylbenzoic acid decarboxylase UbiD. The prenyltransferase is metal-independent and links a dimethylallyl moiety from dimethylallyl monophosphate (DMAP) to the flavin N5 and C6 atoms of FMN.</text>
</comment>
<evidence type="ECO:0000313" key="7">
    <source>
        <dbReference type="EMBL" id="CUP32867.1"/>
    </source>
</evidence>
<keyword evidence="4 5" id="KW-0808">Transferase</keyword>
<organism evidence="7 8">
    <name type="scientific">Faecalicatena contorta</name>
    <dbReference type="NCBI Taxonomy" id="39482"/>
    <lineage>
        <taxon>Bacteria</taxon>
        <taxon>Bacillati</taxon>
        <taxon>Bacillota</taxon>
        <taxon>Clostridia</taxon>
        <taxon>Lachnospirales</taxon>
        <taxon>Lachnospiraceae</taxon>
        <taxon>Faecalicatena</taxon>
    </lineage>
</organism>
<feature type="binding site" evidence="5">
    <location>
        <position position="36"/>
    </location>
    <ligand>
        <name>FMN</name>
        <dbReference type="ChEBI" id="CHEBI:58210"/>
    </ligand>
</feature>
<reference evidence="7 8" key="1">
    <citation type="submission" date="2015-09" db="EMBL/GenBank/DDBJ databases">
        <authorList>
            <consortium name="Pathogen Informatics"/>
        </authorList>
    </citation>
    <scope>NUCLEOTIDE SEQUENCE [LARGE SCALE GENOMIC DNA]</scope>
    <source>
        <strain evidence="7 8">2789STDY5834876</strain>
    </source>
</reference>
<dbReference type="InterPro" id="IPR036551">
    <property type="entry name" value="Flavin_trans-like"/>
</dbReference>
<evidence type="ECO:0000259" key="6">
    <source>
        <dbReference type="Pfam" id="PF02441"/>
    </source>
</evidence>
<keyword evidence="2 5" id="KW-0285">Flavoprotein</keyword>
<evidence type="ECO:0000256" key="2">
    <source>
        <dbReference type="ARBA" id="ARBA00022630"/>
    </source>
</evidence>
<dbReference type="Gene3D" id="3.40.50.1950">
    <property type="entry name" value="Flavin prenyltransferase-like"/>
    <property type="match status" value="1"/>
</dbReference>
<keyword evidence="3 5" id="KW-0288">FMN</keyword>
<proteinExistence type="inferred from homology"/>
<feature type="domain" description="Flavoprotein" evidence="6">
    <location>
        <begin position="1"/>
        <end position="172"/>
    </location>
</feature>
<dbReference type="GO" id="GO:0106141">
    <property type="term" value="F:flavin prenyltransferase activity"/>
    <property type="evidence" value="ECO:0007669"/>
    <property type="project" value="UniProtKB-EC"/>
</dbReference>
<feature type="binding site" evidence="5">
    <location>
        <position position="122"/>
    </location>
    <ligand>
        <name>FMN</name>
        <dbReference type="ChEBI" id="CHEBI:58210"/>
    </ligand>
</feature>
<gene>
    <name evidence="7" type="primary">pad1_3</name>
    <name evidence="5" type="synonym">ubiX</name>
    <name evidence="7" type="ORF">ERS852491_04872</name>
</gene>
<comment type="similarity">
    <text evidence="5">Belongs to the UbiX/PAD1 family.</text>
</comment>
<dbReference type="NCBIfam" id="NF004685">
    <property type="entry name" value="PRK06029.1"/>
    <property type="match status" value="1"/>
</dbReference>
<dbReference type="InterPro" id="IPR003382">
    <property type="entry name" value="Flavoprotein"/>
</dbReference>
<evidence type="ECO:0000256" key="4">
    <source>
        <dbReference type="ARBA" id="ARBA00022679"/>
    </source>
</evidence>
<dbReference type="GO" id="GO:0016829">
    <property type="term" value="F:lyase activity"/>
    <property type="evidence" value="ECO:0007669"/>
    <property type="project" value="UniProtKB-KW"/>
</dbReference>
<comment type="caution">
    <text evidence="5">Lacks conserved residue(s) required for the propagation of feature annotation.</text>
</comment>
<feature type="binding site" evidence="5">
    <location>
        <position position="168"/>
    </location>
    <ligand>
        <name>dimethylallyl phosphate</name>
        <dbReference type="ChEBI" id="CHEBI:88052"/>
    </ligand>
</feature>
<protein>
    <recommendedName>
        <fullName evidence="5">Flavin prenyltransferase UbiX</fullName>
        <ecNumber evidence="5">2.5.1.129</ecNumber>
    </recommendedName>
</protein>
<dbReference type="EMBL" id="CYZU01000083">
    <property type="protein sequence ID" value="CUP32867.1"/>
    <property type="molecule type" value="Genomic_DNA"/>
</dbReference>
<evidence type="ECO:0000256" key="1">
    <source>
        <dbReference type="ARBA" id="ARBA00022602"/>
    </source>
</evidence>
<dbReference type="Proteomes" id="UP000095544">
    <property type="component" value="Unassembled WGS sequence"/>
</dbReference>
<accession>A0A174MDC1</accession>